<dbReference type="Proteomes" id="UP000266644">
    <property type="component" value="Unassembled WGS sequence"/>
</dbReference>
<evidence type="ECO:0000313" key="2">
    <source>
        <dbReference type="Proteomes" id="UP000266644"/>
    </source>
</evidence>
<dbReference type="AlphaFoldDB" id="A0A396BSM0"/>
<sequence length="159" mass="18274">MGCQSRNEVWHYDYVPNLDCELVTGRLYEGPWIDKPVHPKDIVGLSYGYAYEGKVWVEHLKNLKRPSGIIHLNHSLEDLKGFIDKSLPKNSSDRIMLRQIGIKFIVTNGQHRACIAKFINYPIKSATVTPIVSGLAEDELMNFIRLKTEEAQSKIFRFL</sequence>
<organism evidence="1 2">
    <name type="scientific">Bacteroides fragilis</name>
    <dbReference type="NCBI Taxonomy" id="817"/>
    <lineage>
        <taxon>Bacteria</taxon>
        <taxon>Pseudomonadati</taxon>
        <taxon>Bacteroidota</taxon>
        <taxon>Bacteroidia</taxon>
        <taxon>Bacteroidales</taxon>
        <taxon>Bacteroidaceae</taxon>
        <taxon>Bacteroides</taxon>
    </lineage>
</organism>
<gene>
    <name evidence="1" type="ORF">DW228_18490</name>
</gene>
<comment type="caution">
    <text evidence="1">The sequence shown here is derived from an EMBL/GenBank/DDBJ whole genome shotgun (WGS) entry which is preliminary data.</text>
</comment>
<dbReference type="EMBL" id="QRJE01000032">
    <property type="protein sequence ID" value="RHH07922.1"/>
    <property type="molecule type" value="Genomic_DNA"/>
</dbReference>
<evidence type="ECO:0000313" key="1">
    <source>
        <dbReference type="EMBL" id="RHH07922.1"/>
    </source>
</evidence>
<proteinExistence type="predicted"/>
<name>A0A396BSM0_BACFG</name>
<protein>
    <submittedName>
        <fullName evidence="1">Uncharacterized protein</fullName>
    </submittedName>
</protein>
<reference evidence="1 2" key="1">
    <citation type="submission" date="2018-08" db="EMBL/GenBank/DDBJ databases">
        <title>A genome reference for cultivated species of the human gut microbiota.</title>
        <authorList>
            <person name="Zou Y."/>
            <person name="Xue W."/>
            <person name="Luo G."/>
        </authorList>
    </citation>
    <scope>NUCLEOTIDE SEQUENCE [LARGE SCALE GENOMIC DNA]</scope>
    <source>
        <strain evidence="1 2">AM18-6</strain>
    </source>
</reference>
<accession>A0A396BSM0</accession>